<reference evidence="7 8" key="1">
    <citation type="submission" date="2023-09" db="EMBL/GenBank/DDBJ databases">
        <authorList>
            <person name="Rey-Velasco X."/>
        </authorList>
    </citation>
    <scope>NUCLEOTIDE SEQUENCE [LARGE SCALE GENOMIC DNA]</scope>
    <source>
        <strain evidence="7 8">F117</strain>
    </source>
</reference>
<proteinExistence type="predicted"/>
<dbReference type="Proteomes" id="UP001262582">
    <property type="component" value="Unassembled WGS sequence"/>
</dbReference>
<dbReference type="InterPro" id="IPR001173">
    <property type="entry name" value="Glyco_trans_2-like"/>
</dbReference>
<dbReference type="NCBIfam" id="TIGR04283">
    <property type="entry name" value="glyco_like_mftF"/>
    <property type="match status" value="1"/>
</dbReference>
<evidence type="ECO:0000256" key="1">
    <source>
        <dbReference type="ARBA" id="ARBA00004236"/>
    </source>
</evidence>
<dbReference type="PANTHER" id="PTHR43646:SF2">
    <property type="entry name" value="GLYCOSYLTRANSFERASE 2-LIKE DOMAIN-CONTAINING PROTEIN"/>
    <property type="match status" value="1"/>
</dbReference>
<accession>A0ABU3D4V5</accession>
<evidence type="ECO:0000256" key="5">
    <source>
        <dbReference type="ARBA" id="ARBA00023136"/>
    </source>
</evidence>
<evidence type="ECO:0000259" key="6">
    <source>
        <dbReference type="Pfam" id="PF00535"/>
    </source>
</evidence>
<dbReference type="SUPFAM" id="SSF53448">
    <property type="entry name" value="Nucleotide-diphospho-sugar transferases"/>
    <property type="match status" value="1"/>
</dbReference>
<keyword evidence="4" id="KW-0808">Transferase</keyword>
<dbReference type="EMBL" id="JAVRHK010000004">
    <property type="protein sequence ID" value="MDT0676561.1"/>
    <property type="molecule type" value="Genomic_DNA"/>
</dbReference>
<organism evidence="7 8">
    <name type="scientific">Autumnicola musiva</name>
    <dbReference type="NCBI Taxonomy" id="3075589"/>
    <lineage>
        <taxon>Bacteria</taxon>
        <taxon>Pseudomonadati</taxon>
        <taxon>Bacteroidota</taxon>
        <taxon>Flavobacteriia</taxon>
        <taxon>Flavobacteriales</taxon>
        <taxon>Flavobacteriaceae</taxon>
        <taxon>Autumnicola</taxon>
    </lineage>
</organism>
<evidence type="ECO:0000313" key="7">
    <source>
        <dbReference type="EMBL" id="MDT0676561.1"/>
    </source>
</evidence>
<feature type="domain" description="Glycosyltransferase 2-like" evidence="6">
    <location>
        <begin position="3"/>
        <end position="118"/>
    </location>
</feature>
<sequence length="235" mass="26548">MISIVIPVLNEASHIKEVLNHTLSLAGDFEIIVVDGGSEDETMKIVDSFPVVQTCSSVRGRSHQMNAGAALAKGEILLFLHADTFLPDNSLLKIMAVMKKESLVGGSFFLKFDHKHWILSFYTGLSKINSSFFTYGDHAIFIRNSVFKKIEGYKPLSFMEDIEIQFRLKREGKFVKLPVGVVTSARRFVEAGPVKQFFLDVFLVGLYHIGFSADSLKRFYKDWNSSIKLKEQNNE</sequence>
<comment type="caution">
    <text evidence="7">The sequence shown here is derived from an EMBL/GenBank/DDBJ whole genome shotgun (WGS) entry which is preliminary data.</text>
</comment>
<dbReference type="InterPro" id="IPR026461">
    <property type="entry name" value="Trfase_2_rSAM/seldom_assoc"/>
</dbReference>
<keyword evidence="8" id="KW-1185">Reference proteome</keyword>
<keyword evidence="5" id="KW-0472">Membrane</keyword>
<evidence type="ECO:0000313" key="8">
    <source>
        <dbReference type="Proteomes" id="UP001262582"/>
    </source>
</evidence>
<keyword evidence="2" id="KW-1003">Cell membrane</keyword>
<dbReference type="Pfam" id="PF00535">
    <property type="entry name" value="Glycos_transf_2"/>
    <property type="match status" value="1"/>
</dbReference>
<dbReference type="Gene3D" id="3.90.550.10">
    <property type="entry name" value="Spore Coat Polysaccharide Biosynthesis Protein SpsA, Chain A"/>
    <property type="match status" value="1"/>
</dbReference>
<comment type="subcellular location">
    <subcellularLocation>
        <location evidence="1">Cell membrane</location>
    </subcellularLocation>
</comment>
<dbReference type="RefSeq" id="WP_311502900.1">
    <property type="nucleotide sequence ID" value="NZ_JAVRHK010000004.1"/>
</dbReference>
<dbReference type="CDD" id="cd02522">
    <property type="entry name" value="GT_2_like_a"/>
    <property type="match status" value="1"/>
</dbReference>
<dbReference type="PANTHER" id="PTHR43646">
    <property type="entry name" value="GLYCOSYLTRANSFERASE"/>
    <property type="match status" value="1"/>
</dbReference>
<dbReference type="InterPro" id="IPR029044">
    <property type="entry name" value="Nucleotide-diphossugar_trans"/>
</dbReference>
<evidence type="ECO:0000256" key="2">
    <source>
        <dbReference type="ARBA" id="ARBA00022475"/>
    </source>
</evidence>
<evidence type="ECO:0000256" key="4">
    <source>
        <dbReference type="ARBA" id="ARBA00022679"/>
    </source>
</evidence>
<keyword evidence="3" id="KW-0328">Glycosyltransferase</keyword>
<evidence type="ECO:0000256" key="3">
    <source>
        <dbReference type="ARBA" id="ARBA00022676"/>
    </source>
</evidence>
<gene>
    <name evidence="7" type="ORF">RM539_08205</name>
</gene>
<name>A0ABU3D4V5_9FLAO</name>
<protein>
    <submittedName>
        <fullName evidence="7">TIGR04283 family arsenosugar biosynthesis glycosyltransferase</fullName>
    </submittedName>
</protein>